<evidence type="ECO:0000256" key="1">
    <source>
        <dbReference type="ARBA" id="ARBA00004141"/>
    </source>
</evidence>
<sequence>MPPDDLDDTIEDIVLGRRQMLPTSTTNEHTTRTQRPHCTPFTLPSNGHLVINPTSTITLPSNAVFTPECSPPTSLAAAFSDGGISGITDLKDPFHASVTPQAYATGAATVIAWMLCIMLMITPRTFFIGGAGGGFGMLNRHGMIGGAQGSNSIIGVGSRPWLQKVAALTVAISLTIATADTFEVAERQYVKGYMNAEALRTEVVGSTEIKVSRIISDIFLWLAQVQTLIRLFPRHKEKVLIKWIGFALIILDSTFSCLNSFMGHHNTKARPRRFQDAIPALSYLFQLALSMLYAAWVIYYAICKRRYAFYHKDMKNIIVVAFLSLIAISTPVVFFITDISNASVAGWGDYFRWVGAAAASVIVWEWVERIEALEREEKKDGILGREVFDGDEMLETSRSEEVVWPQRRKFWGRRGGDNGDSNSGATAYSSGQDRTISRNFRDSRRMIFAHESGQKRLSKVGERSDQDMSGFAPAPYPTPPPPAISPVSRTDTASAASTVYTVRYHTIATPTPPVVRYAPHRASQQDPPPVNPRDRFGGAEGDKIYEKDFVEEVDDIEHSAPIREPTSRFHLSNRFKRRKAAPPAEIANAKVIDPVPIASTKSQPAHNYQPWDVKGRLGAFAAEQGDKWREKRSGDKPEVDLPVTIIPANPRGRTWSPDTPMSQGNTLVNSESSPLLPSHHSQHSTNDGGHSVDETGDAIQTTGRPES</sequence>
<dbReference type="GO" id="GO:0005886">
    <property type="term" value="C:plasma membrane"/>
    <property type="evidence" value="ECO:0007669"/>
    <property type="project" value="TreeGrafter"/>
</dbReference>
<reference evidence="8 9" key="1">
    <citation type="submission" date="2019-07" db="EMBL/GenBank/DDBJ databases">
        <title>Venturia inaequalis Genome Resource.</title>
        <authorList>
            <person name="Lichtner F.J."/>
        </authorList>
    </citation>
    <scope>NUCLEOTIDE SEQUENCE [LARGE SCALE GENOMIC DNA]</scope>
    <source>
        <strain evidence="8 9">DMI_063113</strain>
    </source>
</reference>
<dbReference type="EMBL" id="WNWR01000375">
    <property type="protein sequence ID" value="KAE9980956.1"/>
    <property type="molecule type" value="Genomic_DNA"/>
</dbReference>
<proteinExistence type="inferred from homology"/>
<dbReference type="AlphaFoldDB" id="A0A8H3V2J1"/>
<protein>
    <recommendedName>
        <fullName evidence="10">PalH-domain-containing protein</fullName>
    </recommendedName>
</protein>
<evidence type="ECO:0000256" key="3">
    <source>
        <dbReference type="ARBA" id="ARBA00022989"/>
    </source>
</evidence>
<comment type="similarity">
    <text evidence="5">Belongs to the palH/RIM21 family.</text>
</comment>
<dbReference type="PANTHER" id="PTHR35779">
    <property type="entry name" value="PH-RESPONSE REGULATOR PROTEIN PALH/RIM21"/>
    <property type="match status" value="1"/>
</dbReference>
<evidence type="ECO:0000256" key="2">
    <source>
        <dbReference type="ARBA" id="ARBA00022692"/>
    </source>
</evidence>
<feature type="compositionally biased region" description="Polar residues" evidence="6">
    <location>
        <begin position="698"/>
        <end position="707"/>
    </location>
</feature>
<comment type="caution">
    <text evidence="8">The sequence shown here is derived from an EMBL/GenBank/DDBJ whole genome shotgun (WGS) entry which is preliminary data.</text>
</comment>
<keyword evidence="4 7" id="KW-0472">Membrane</keyword>
<feature type="region of interest" description="Disordered" evidence="6">
    <location>
        <begin position="413"/>
        <end position="436"/>
    </location>
</feature>
<feature type="compositionally biased region" description="Basic and acidic residues" evidence="6">
    <location>
        <begin position="624"/>
        <end position="639"/>
    </location>
</feature>
<dbReference type="PANTHER" id="PTHR35779:SF1">
    <property type="entry name" value="PH-RESPONSE REGULATOR PROTEIN PALH_RIM21"/>
    <property type="match status" value="1"/>
</dbReference>
<organism evidence="8 9">
    <name type="scientific">Venturia inaequalis</name>
    <name type="common">Apple scab fungus</name>
    <dbReference type="NCBI Taxonomy" id="5025"/>
    <lineage>
        <taxon>Eukaryota</taxon>
        <taxon>Fungi</taxon>
        <taxon>Dikarya</taxon>
        <taxon>Ascomycota</taxon>
        <taxon>Pezizomycotina</taxon>
        <taxon>Dothideomycetes</taxon>
        <taxon>Pleosporomycetidae</taxon>
        <taxon>Venturiales</taxon>
        <taxon>Venturiaceae</taxon>
        <taxon>Venturia</taxon>
    </lineage>
</organism>
<evidence type="ECO:0000256" key="6">
    <source>
        <dbReference type="SAM" id="MobiDB-lite"/>
    </source>
</evidence>
<feature type="transmembrane region" description="Helical" evidence="7">
    <location>
        <begin position="240"/>
        <end position="261"/>
    </location>
</feature>
<keyword evidence="9" id="KW-1185">Reference proteome</keyword>
<evidence type="ECO:0000256" key="5">
    <source>
        <dbReference type="ARBA" id="ARBA00038109"/>
    </source>
</evidence>
<dbReference type="Proteomes" id="UP000490939">
    <property type="component" value="Unassembled WGS sequence"/>
</dbReference>
<comment type="subcellular location">
    <subcellularLocation>
        <location evidence="1">Membrane</location>
        <topology evidence="1">Multi-pass membrane protein</topology>
    </subcellularLocation>
</comment>
<accession>A0A8H3V2J1</accession>
<evidence type="ECO:0000256" key="4">
    <source>
        <dbReference type="ARBA" id="ARBA00023136"/>
    </source>
</evidence>
<feature type="compositionally biased region" description="Low complexity" evidence="6">
    <location>
        <begin position="670"/>
        <end position="679"/>
    </location>
</feature>
<feature type="compositionally biased region" description="Polar residues" evidence="6">
    <location>
        <begin position="419"/>
        <end position="434"/>
    </location>
</feature>
<name>A0A8H3V2J1_VENIN</name>
<feature type="region of interest" description="Disordered" evidence="6">
    <location>
        <begin position="624"/>
        <end position="707"/>
    </location>
</feature>
<feature type="transmembrane region" description="Helical" evidence="7">
    <location>
        <begin position="102"/>
        <end position="121"/>
    </location>
</feature>
<dbReference type="Pfam" id="PF08733">
    <property type="entry name" value="PalH"/>
    <property type="match status" value="1"/>
</dbReference>
<evidence type="ECO:0000256" key="7">
    <source>
        <dbReference type="SAM" id="Phobius"/>
    </source>
</evidence>
<evidence type="ECO:0000313" key="9">
    <source>
        <dbReference type="Proteomes" id="UP000490939"/>
    </source>
</evidence>
<feature type="compositionally biased region" description="Polar residues" evidence="6">
    <location>
        <begin position="656"/>
        <end position="669"/>
    </location>
</feature>
<keyword evidence="3 7" id="KW-1133">Transmembrane helix</keyword>
<keyword evidence="2 7" id="KW-0812">Transmembrane</keyword>
<dbReference type="InterPro" id="IPR014844">
    <property type="entry name" value="PalH"/>
</dbReference>
<evidence type="ECO:0000313" key="8">
    <source>
        <dbReference type="EMBL" id="KAE9980956.1"/>
    </source>
</evidence>
<feature type="transmembrane region" description="Helical" evidence="7">
    <location>
        <begin position="314"/>
        <end position="335"/>
    </location>
</feature>
<dbReference type="GO" id="GO:0071467">
    <property type="term" value="P:cellular response to pH"/>
    <property type="evidence" value="ECO:0007669"/>
    <property type="project" value="TreeGrafter"/>
</dbReference>
<evidence type="ECO:0008006" key="10">
    <source>
        <dbReference type="Google" id="ProtNLM"/>
    </source>
</evidence>
<gene>
    <name evidence="8" type="ORF">EG327_006408</name>
</gene>
<feature type="transmembrane region" description="Helical" evidence="7">
    <location>
        <begin position="281"/>
        <end position="302"/>
    </location>
</feature>